<proteinExistence type="predicted"/>
<feature type="region of interest" description="Disordered" evidence="1">
    <location>
        <begin position="321"/>
        <end position="341"/>
    </location>
</feature>
<dbReference type="Proteomes" id="UP000037035">
    <property type="component" value="Unassembled WGS sequence"/>
</dbReference>
<evidence type="ECO:0000313" key="2">
    <source>
        <dbReference type="EMBL" id="KNZ50174.1"/>
    </source>
</evidence>
<sequence>MFTFLEQKASTTINQLRPLGNSRWNLNKRDKVLITAVLLPRVTYGQYFNGSFHVARLGQPPRHGTVLLPQAETFREQIHTKRSPTHRCLLFCIEILGGACSQPVIQEDHPKPCKRASLGADSKTIQHCRRPLCRHWTKIVKTGTIISSTSWMRELLLCLHYFVQCNSNRTLKIPFISFYLRWNAIKKRQTNHCQLDIEFIKVEFSWPTLRIHSQVPVMRKHPDHFCCCCVFLDHLYMSNQSIPYFLVLLQQLLMHYYSVKTSFILPESSSWSVLMNVRSDGFQPKVLDTTREWLTTRKQSEPGGFQPKVLDTTREWLTMRKQSEPKRKGRKEETHEKGKRCQRRYSVINSARGTNILAKGTYNLKY</sequence>
<evidence type="ECO:0000256" key="1">
    <source>
        <dbReference type="SAM" id="MobiDB-lite"/>
    </source>
</evidence>
<comment type="caution">
    <text evidence="2">The sequence shown here is derived from an EMBL/GenBank/DDBJ whole genome shotgun (WGS) entry which is preliminary data.</text>
</comment>
<dbReference type="EMBL" id="LAVV01009686">
    <property type="protein sequence ID" value="KNZ50174.1"/>
    <property type="molecule type" value="Genomic_DNA"/>
</dbReference>
<organism evidence="2 3">
    <name type="scientific">Puccinia sorghi</name>
    <dbReference type="NCBI Taxonomy" id="27349"/>
    <lineage>
        <taxon>Eukaryota</taxon>
        <taxon>Fungi</taxon>
        <taxon>Dikarya</taxon>
        <taxon>Basidiomycota</taxon>
        <taxon>Pucciniomycotina</taxon>
        <taxon>Pucciniomycetes</taxon>
        <taxon>Pucciniales</taxon>
        <taxon>Pucciniaceae</taxon>
        <taxon>Puccinia</taxon>
    </lineage>
</organism>
<name>A0A0L6UNR1_9BASI</name>
<dbReference type="AlphaFoldDB" id="A0A0L6UNR1"/>
<feature type="compositionally biased region" description="Basic and acidic residues" evidence="1">
    <location>
        <begin position="321"/>
        <end position="336"/>
    </location>
</feature>
<reference evidence="2 3" key="1">
    <citation type="submission" date="2015-08" db="EMBL/GenBank/DDBJ databases">
        <title>Next Generation Sequencing and Analysis of the Genome of Puccinia sorghi L Schw, the Causal Agent of Maize Common Rust.</title>
        <authorList>
            <person name="Rochi L."/>
            <person name="Burguener G."/>
            <person name="Darino M."/>
            <person name="Turjanski A."/>
            <person name="Kreff E."/>
            <person name="Dieguez M.J."/>
            <person name="Sacco F."/>
        </authorList>
    </citation>
    <scope>NUCLEOTIDE SEQUENCE [LARGE SCALE GENOMIC DNA]</scope>
    <source>
        <strain evidence="2 3">RO10H11247</strain>
    </source>
</reference>
<protein>
    <submittedName>
        <fullName evidence="2">Uncharacterized protein</fullName>
    </submittedName>
</protein>
<keyword evidence="3" id="KW-1185">Reference proteome</keyword>
<gene>
    <name evidence="2" type="ORF">VP01_4566g1</name>
</gene>
<dbReference type="VEuPathDB" id="FungiDB:VP01_4566g1"/>
<evidence type="ECO:0000313" key="3">
    <source>
        <dbReference type="Proteomes" id="UP000037035"/>
    </source>
</evidence>
<accession>A0A0L6UNR1</accession>